<feature type="domain" description="KilA-N DNA-binding" evidence="1">
    <location>
        <begin position="18"/>
        <end position="107"/>
    </location>
</feature>
<evidence type="ECO:0000313" key="2">
    <source>
        <dbReference type="EMBL" id="SFU71297.1"/>
    </source>
</evidence>
<name>A0A1I7IEF0_9FIRM</name>
<dbReference type="Proteomes" id="UP000198817">
    <property type="component" value="Unassembled WGS sequence"/>
</dbReference>
<sequence>MTDKNDVMIIDEQSLKDKIYVIRGQQVMLDYDLAEIYGYTTKAFNQQVKNNSDRFDEDFRFQMTKEELEELSRSKNLTLNRGAGRGSNIKYLPWCFTESGIYMLMTVLKGDLAIEQSKTLIRLFKGMKDYIVENQQLMITQRDYMALAEKVNSNTADIAEIRENMVTKADLSDFMKLFDAGIEHDEILILDGEPFKADLAYQKIYRRAKRKILIVDDYISAKTLHHLLHSKASVKMMIISDNKARPPLRKAEYADYQKENPGRNVDFITTSNKAHDRYIILDYNTKDMKIYHCGASSKDAGKKITTITQIKDMSGYKDMIGELLANPPLVLK</sequence>
<dbReference type="InterPro" id="IPR018873">
    <property type="entry name" value="KilA-N_DNA-bd_domain"/>
</dbReference>
<dbReference type="Pfam" id="PF10543">
    <property type="entry name" value="ORF6N"/>
    <property type="match status" value="1"/>
</dbReference>
<accession>A0A1I7IEF0</accession>
<evidence type="ECO:0000259" key="1">
    <source>
        <dbReference type="Pfam" id="PF10543"/>
    </source>
</evidence>
<dbReference type="EMBL" id="FPBT01000042">
    <property type="protein sequence ID" value="SFU71297.1"/>
    <property type="molecule type" value="Genomic_DNA"/>
</dbReference>
<protein>
    <submittedName>
        <fullName evidence="2">ORF6N domain-containing protein</fullName>
    </submittedName>
</protein>
<dbReference type="AlphaFoldDB" id="A0A1I7IEF0"/>
<evidence type="ECO:0000313" key="3">
    <source>
        <dbReference type="Proteomes" id="UP000198817"/>
    </source>
</evidence>
<dbReference type="RefSeq" id="WP_090472207.1">
    <property type="nucleotide sequence ID" value="NZ_FOWF01000043.1"/>
</dbReference>
<reference evidence="2 3" key="1">
    <citation type="submission" date="2016-10" db="EMBL/GenBank/DDBJ databases">
        <authorList>
            <person name="de Groot N.N."/>
        </authorList>
    </citation>
    <scope>NUCLEOTIDE SEQUENCE [LARGE SCALE GENOMIC DNA]</scope>
    <source>
        <strain evidence="2 3">KHGC13</strain>
    </source>
</reference>
<dbReference type="STRING" id="155865.SAMN05216515_1438"/>
<proteinExistence type="predicted"/>
<gene>
    <name evidence="2" type="ORF">SAMN05216508_1428</name>
</gene>
<dbReference type="OrthoDB" id="9816206at2"/>
<keyword evidence="3" id="KW-1185">Reference proteome</keyword>
<organism evidence="2 3">
    <name type="scientific">Eubacterium pyruvativorans</name>
    <dbReference type="NCBI Taxonomy" id="155865"/>
    <lineage>
        <taxon>Bacteria</taxon>
        <taxon>Bacillati</taxon>
        <taxon>Bacillota</taxon>
        <taxon>Clostridia</taxon>
        <taxon>Eubacteriales</taxon>
        <taxon>Eubacteriaceae</taxon>
        <taxon>Eubacterium</taxon>
    </lineage>
</organism>